<comment type="caution">
    <text evidence="1">The sequence shown here is derived from an EMBL/GenBank/DDBJ whole genome shotgun (WGS) entry which is preliminary data.</text>
</comment>
<proteinExistence type="predicted"/>
<reference evidence="1 2" key="1">
    <citation type="submission" date="2016-10" db="EMBL/GenBank/DDBJ databases">
        <title>Evaluation of Human, Animal and Environmental Mycobacterium chelonae Isolates by Core Genome Phylogenomic Analysis, Targeted Gene Comparison, and Anti-microbial Susceptibility Patterns: A Tale of Mistaken Identities.</title>
        <authorList>
            <person name="Fogelson S.B."/>
            <person name="Camus A.C."/>
            <person name="Lorenz W."/>
            <person name="Vasireddy R."/>
            <person name="Vasireddy S."/>
            <person name="Smith T."/>
            <person name="Brown-Elliott B.A."/>
            <person name="Wallace R.J.Jr."/>
            <person name="Hasan N.A."/>
            <person name="Reischl U."/>
            <person name="Sanchez S."/>
        </authorList>
    </citation>
    <scope>NUCLEOTIDE SEQUENCE [LARGE SCALE GENOMIC DNA]</scope>
    <source>
        <strain evidence="1 2">24999</strain>
    </source>
</reference>
<dbReference type="EMBL" id="MLHV01000012">
    <property type="protein sequence ID" value="OHT97909.1"/>
    <property type="molecule type" value="Genomic_DNA"/>
</dbReference>
<keyword evidence="2" id="KW-1185">Reference proteome</keyword>
<dbReference type="OrthoDB" id="4751261at2"/>
<evidence type="ECO:0000313" key="2">
    <source>
        <dbReference type="Proteomes" id="UP000179636"/>
    </source>
</evidence>
<organism evidence="1 2">
    <name type="scientific">Mycobacterium syngnathidarum</name>
    <dbReference type="NCBI Taxonomy" id="1908205"/>
    <lineage>
        <taxon>Bacteria</taxon>
        <taxon>Bacillati</taxon>
        <taxon>Actinomycetota</taxon>
        <taxon>Actinomycetes</taxon>
        <taxon>Mycobacteriales</taxon>
        <taxon>Mycobacteriaceae</taxon>
        <taxon>Mycobacterium</taxon>
    </lineage>
</organism>
<accession>A0A1Q9WAR8</accession>
<gene>
    <name evidence="1" type="ORF">BKG61_15185</name>
</gene>
<evidence type="ECO:0000313" key="1">
    <source>
        <dbReference type="EMBL" id="OHT97909.1"/>
    </source>
</evidence>
<dbReference type="Proteomes" id="UP000179636">
    <property type="component" value="Unassembled WGS sequence"/>
</dbReference>
<sequence length="107" mass="11923">MVRRVSLILREADEAVISPYLSQDSPAAEALRRWTRRRGWVPAEIPTEADVLRALLRAGADALHEQALDVGYAQLASDFDDLSADADRRAARDRHAQRIQDSNEGEA</sequence>
<dbReference type="AlphaFoldDB" id="A0A1Q9WAR8"/>
<protein>
    <submittedName>
        <fullName evidence="1">Uncharacterized protein</fullName>
    </submittedName>
</protein>
<accession>A0A1S1K1T4</accession>
<name>A0A1Q9WAR8_9MYCO</name>